<accession>M8AVB6</accession>
<name>M8AVB6_AEGTA</name>
<protein>
    <recommendedName>
        <fullName evidence="2">F-box associated domain-containing protein</fullName>
    </recommendedName>
</protein>
<dbReference type="AlphaFoldDB" id="M8AVB6"/>
<proteinExistence type="predicted"/>
<sequence length="147" mass="16971">MEETSFRVFWLVLLQTKRVVLVFSSDTGQWRAITSLTCSLPGFVLSTFTILFVSRHYAHGRFYWISGLSEKLLVLDIRRMEFSMPDHPPCVRVLRGDVAIVEAGQGVTVMFVPKPDTSRRIYTVWRNNDWSSTQWQMETEAFSLDSG</sequence>
<dbReference type="EnsemblPlants" id="EMT05625">
    <property type="protein sequence ID" value="EMT05625"/>
    <property type="gene ID" value="F775_00651"/>
</dbReference>
<reference evidence="1" key="1">
    <citation type="submission" date="2015-06" db="UniProtKB">
        <authorList>
            <consortium name="EnsemblPlants"/>
        </authorList>
    </citation>
    <scope>IDENTIFICATION</scope>
</reference>
<dbReference type="PANTHER" id="PTHR31264">
    <property type="entry name" value="OS07G0554500 PROTEIN-RELATED"/>
    <property type="match status" value="1"/>
</dbReference>
<dbReference type="PANTHER" id="PTHR31264:SF23">
    <property type="entry name" value="F-BOX DOMAIN-CONTAINING PROTEIN"/>
    <property type="match status" value="1"/>
</dbReference>
<evidence type="ECO:0008006" key="2">
    <source>
        <dbReference type="Google" id="ProtNLM"/>
    </source>
</evidence>
<evidence type="ECO:0000313" key="1">
    <source>
        <dbReference type="EnsemblPlants" id="EMT05625"/>
    </source>
</evidence>
<organism evidence="1">
    <name type="scientific">Aegilops tauschii</name>
    <name type="common">Tausch's goatgrass</name>
    <name type="synonym">Aegilops squarrosa</name>
    <dbReference type="NCBI Taxonomy" id="37682"/>
    <lineage>
        <taxon>Eukaryota</taxon>
        <taxon>Viridiplantae</taxon>
        <taxon>Streptophyta</taxon>
        <taxon>Embryophyta</taxon>
        <taxon>Tracheophyta</taxon>
        <taxon>Spermatophyta</taxon>
        <taxon>Magnoliopsida</taxon>
        <taxon>Liliopsida</taxon>
        <taxon>Poales</taxon>
        <taxon>Poaceae</taxon>
        <taxon>BOP clade</taxon>
        <taxon>Pooideae</taxon>
        <taxon>Triticodae</taxon>
        <taxon>Triticeae</taxon>
        <taxon>Triticinae</taxon>
        <taxon>Aegilops</taxon>
    </lineage>
</organism>